<accession>A0A2G4YMT3</accession>
<evidence type="ECO:0000256" key="5">
    <source>
        <dbReference type="SAM" id="SignalP"/>
    </source>
</evidence>
<evidence type="ECO:0000256" key="3">
    <source>
        <dbReference type="PIRNR" id="PIRNR005539"/>
    </source>
</evidence>
<feature type="chain" id="PRO_5013646724" evidence="5">
    <location>
        <begin position="22"/>
        <end position="316"/>
    </location>
</feature>
<dbReference type="PIRSF" id="PIRSF005539">
    <property type="entry name" value="Pept_S33_TRI_F1"/>
    <property type="match status" value="1"/>
</dbReference>
<comment type="caution">
    <text evidence="7">The sequence shown here is derived from an EMBL/GenBank/DDBJ whole genome shotgun (WGS) entry which is preliminary data.</text>
</comment>
<evidence type="ECO:0000313" key="7">
    <source>
        <dbReference type="EMBL" id="PHZ83632.1"/>
    </source>
</evidence>
<sequence>MRHLKLLVIILFLLPLSPAVAHQDPEIAGYINVDGGRIWYRLNGAEHIGKAPAIIVMHGGPGGIHRTNMPYVALADAYPVILYDQLGTGNSDRPNNPENWTVERFVAEIDHIRAALNLKDVIIAGHSWGGTLAAEYAARRPDGLKAAILSSPLISTAQWIADNQVWIDQLPPNVSYTLRKHIAEGTQDHPDYKAAEEVFYSKHMCRQDPCPGRDYWTGASEWNENMYVHMWGSSDFYATGTLKGYDGSRKLHNIAVPTLMICGEFDEAAPKSCHKYANMIPQSQTVIVPNAGHATMAENEEFYLKSLADFLAKLPE</sequence>
<dbReference type="PANTHER" id="PTHR43798:SF33">
    <property type="entry name" value="HYDROLASE, PUTATIVE (AFU_ORTHOLOGUE AFUA_2G14860)-RELATED"/>
    <property type="match status" value="1"/>
</dbReference>
<dbReference type="InterPro" id="IPR002410">
    <property type="entry name" value="Peptidase_S33"/>
</dbReference>
<dbReference type="OrthoDB" id="9796770at2"/>
<dbReference type="InterPro" id="IPR029058">
    <property type="entry name" value="AB_hydrolase_fold"/>
</dbReference>
<feature type="active site" description="Nucleophile" evidence="4">
    <location>
        <position position="127"/>
    </location>
</feature>
<keyword evidence="5" id="KW-0732">Signal</keyword>
<dbReference type="PANTHER" id="PTHR43798">
    <property type="entry name" value="MONOACYLGLYCEROL LIPASE"/>
    <property type="match status" value="1"/>
</dbReference>
<evidence type="ECO:0000256" key="4">
    <source>
        <dbReference type="PIRSR" id="PIRSR005539-1"/>
    </source>
</evidence>
<dbReference type="InParanoid" id="A0A2G4YMT3"/>
<dbReference type="PRINTS" id="PR00111">
    <property type="entry name" value="ABHYDROLASE"/>
</dbReference>
<evidence type="ECO:0000256" key="2">
    <source>
        <dbReference type="ARBA" id="ARBA00022801"/>
    </source>
</evidence>
<keyword evidence="2 3" id="KW-0378">Hydrolase</keyword>
<name>A0A2G4YMT3_9PROT</name>
<dbReference type="Proteomes" id="UP000229730">
    <property type="component" value="Unassembled WGS sequence"/>
</dbReference>
<dbReference type="InterPro" id="IPR000073">
    <property type="entry name" value="AB_hydrolase_1"/>
</dbReference>
<dbReference type="InterPro" id="IPR050266">
    <property type="entry name" value="AB_hydrolase_sf"/>
</dbReference>
<evidence type="ECO:0000259" key="6">
    <source>
        <dbReference type="Pfam" id="PF00561"/>
    </source>
</evidence>
<feature type="domain" description="AB hydrolase-1" evidence="6">
    <location>
        <begin position="52"/>
        <end position="299"/>
    </location>
</feature>
<comment type="similarity">
    <text evidence="1 3">Belongs to the peptidase S33 family.</text>
</comment>
<dbReference type="Gene3D" id="3.40.50.1820">
    <property type="entry name" value="alpha/beta hydrolase"/>
    <property type="match status" value="1"/>
</dbReference>
<feature type="active site" description="Proton donor" evidence="4">
    <location>
        <position position="293"/>
    </location>
</feature>
<dbReference type="SUPFAM" id="SSF53474">
    <property type="entry name" value="alpha/beta-Hydrolases"/>
    <property type="match status" value="1"/>
</dbReference>
<dbReference type="GO" id="GO:0006508">
    <property type="term" value="P:proteolysis"/>
    <property type="evidence" value="ECO:0007669"/>
    <property type="project" value="InterPro"/>
</dbReference>
<dbReference type="Pfam" id="PF00561">
    <property type="entry name" value="Abhydrolase_1"/>
    <property type="match status" value="1"/>
</dbReference>
<protein>
    <submittedName>
        <fullName evidence="7">Proline iminopeptidase</fullName>
    </submittedName>
</protein>
<feature type="active site" evidence="4">
    <location>
        <position position="266"/>
    </location>
</feature>
<dbReference type="EMBL" id="PDEM01000031">
    <property type="protein sequence ID" value="PHZ83632.1"/>
    <property type="molecule type" value="Genomic_DNA"/>
</dbReference>
<dbReference type="RefSeq" id="WP_099474606.1">
    <property type="nucleotide sequence ID" value="NZ_CP041025.1"/>
</dbReference>
<dbReference type="PRINTS" id="PR00793">
    <property type="entry name" value="PROAMNOPTASE"/>
</dbReference>
<dbReference type="GO" id="GO:0016020">
    <property type="term" value="C:membrane"/>
    <property type="evidence" value="ECO:0007669"/>
    <property type="project" value="TreeGrafter"/>
</dbReference>
<evidence type="ECO:0000313" key="8">
    <source>
        <dbReference type="Proteomes" id="UP000229730"/>
    </source>
</evidence>
<evidence type="ECO:0000256" key="1">
    <source>
        <dbReference type="ARBA" id="ARBA00010088"/>
    </source>
</evidence>
<dbReference type="NCBIfam" id="TIGR01250">
    <property type="entry name" value="pro_imino_pep_2"/>
    <property type="match status" value="1"/>
</dbReference>
<dbReference type="GO" id="GO:0008233">
    <property type="term" value="F:peptidase activity"/>
    <property type="evidence" value="ECO:0007669"/>
    <property type="project" value="InterPro"/>
</dbReference>
<reference evidence="7 8" key="1">
    <citation type="submission" date="2017-10" db="EMBL/GenBank/DDBJ databases">
        <title>Frigbacter circumglobatus gen. nov. sp. nov., isolated from sediment cultured in situ.</title>
        <authorList>
            <person name="Zhao Z."/>
        </authorList>
    </citation>
    <scope>NUCLEOTIDE SEQUENCE [LARGE SCALE GENOMIC DNA]</scope>
    <source>
        <strain evidence="7 8">ZYL</strain>
    </source>
</reference>
<proteinExistence type="inferred from homology"/>
<dbReference type="InterPro" id="IPR005945">
    <property type="entry name" value="Pro_imino_pep"/>
</dbReference>
<organism evidence="7 8">
    <name type="scientific">Paremcibacter congregatus</name>
    <dbReference type="NCBI Taxonomy" id="2043170"/>
    <lineage>
        <taxon>Bacteria</taxon>
        <taxon>Pseudomonadati</taxon>
        <taxon>Pseudomonadota</taxon>
        <taxon>Alphaproteobacteria</taxon>
        <taxon>Emcibacterales</taxon>
        <taxon>Emcibacteraceae</taxon>
        <taxon>Paremcibacter</taxon>
    </lineage>
</organism>
<gene>
    <name evidence="7" type="ORF">CRD36_14720</name>
</gene>
<keyword evidence="8" id="KW-1185">Reference proteome</keyword>
<dbReference type="AlphaFoldDB" id="A0A2G4YMT3"/>
<feature type="signal peptide" evidence="5">
    <location>
        <begin position="1"/>
        <end position="21"/>
    </location>
</feature>